<protein>
    <submittedName>
        <fullName evidence="2">Uncharacterized protein</fullName>
    </submittedName>
</protein>
<geneLocation type="plasmid" evidence="2">
    <name>pKP18-3-8_COL</name>
</geneLocation>
<keyword evidence="2" id="KW-0614">Plasmid</keyword>
<feature type="region of interest" description="Disordered" evidence="1">
    <location>
        <begin position="33"/>
        <end position="52"/>
    </location>
</feature>
<dbReference type="EMBL" id="MT035877">
    <property type="protein sequence ID" value="QIK04651.1"/>
    <property type="molecule type" value="Genomic_DNA"/>
</dbReference>
<reference evidence="2" key="1">
    <citation type="submission" date="2020-02" db="EMBL/GenBank/DDBJ databases">
        <authorList>
            <person name="Qin S."/>
            <person name="Li L."/>
        </authorList>
    </citation>
    <scope>NUCLEOTIDE SEQUENCE</scope>
    <source>
        <strain evidence="2">KP18-3-8</strain>
        <plasmid evidence="2">pKP18-3-8_COL</plasmid>
    </source>
</reference>
<proteinExistence type="predicted"/>
<sequence>MADFRGKDLAYAGWTPPTHGLFPSFWLCPAGRRPRQKFTRPPSGSRLTTHKNPRCWTHLTKQQSCS</sequence>
<evidence type="ECO:0000256" key="1">
    <source>
        <dbReference type="SAM" id="MobiDB-lite"/>
    </source>
</evidence>
<dbReference type="AlphaFoldDB" id="A0A6G7SN19"/>
<accession>A0A6G7SN19</accession>
<name>A0A6G7SN19_KLEPN</name>
<evidence type="ECO:0000313" key="2">
    <source>
        <dbReference type="EMBL" id="QIK04651.1"/>
    </source>
</evidence>
<organism evidence="2">
    <name type="scientific">Klebsiella pneumoniae</name>
    <dbReference type="NCBI Taxonomy" id="573"/>
    <lineage>
        <taxon>Bacteria</taxon>
        <taxon>Pseudomonadati</taxon>
        <taxon>Pseudomonadota</taxon>
        <taxon>Gammaproteobacteria</taxon>
        <taxon>Enterobacterales</taxon>
        <taxon>Enterobacteriaceae</taxon>
        <taxon>Klebsiella/Raoultella group</taxon>
        <taxon>Klebsiella</taxon>
        <taxon>Klebsiella pneumoniae complex</taxon>
    </lineage>
</organism>